<sequence length="102" mass="10902">MTTAGDDHGHLEVTPHVLTSPDGLVRATVSGVGTLGRLEFTPDAFERTTPAQLAATVQTLVQQLTGIPDRPESGGYPMPAPRPTPRRVRPRGAVPQNRRRGS</sequence>
<evidence type="ECO:0000313" key="3">
    <source>
        <dbReference type="Proteomes" id="UP000285112"/>
    </source>
</evidence>
<dbReference type="EMBL" id="QZFV01000062">
    <property type="protein sequence ID" value="RJQ88853.1"/>
    <property type="molecule type" value="Genomic_DNA"/>
</dbReference>
<accession>A0A419I9A7</accession>
<protein>
    <recommendedName>
        <fullName evidence="4">YbaB/EbfC family DNA-binding protein</fullName>
    </recommendedName>
</protein>
<dbReference type="OrthoDB" id="3696434at2"/>
<dbReference type="AlphaFoldDB" id="A0A419I9A7"/>
<evidence type="ECO:0000256" key="1">
    <source>
        <dbReference type="SAM" id="MobiDB-lite"/>
    </source>
</evidence>
<name>A0A419I9A7_9PSEU</name>
<organism evidence="2 3">
    <name type="scientific">Amycolatopsis panacis</name>
    <dbReference type="NCBI Taxonomy" id="2340917"/>
    <lineage>
        <taxon>Bacteria</taxon>
        <taxon>Bacillati</taxon>
        <taxon>Actinomycetota</taxon>
        <taxon>Actinomycetes</taxon>
        <taxon>Pseudonocardiales</taxon>
        <taxon>Pseudonocardiaceae</taxon>
        <taxon>Amycolatopsis</taxon>
    </lineage>
</organism>
<reference evidence="2 3" key="1">
    <citation type="submission" date="2018-09" db="EMBL/GenBank/DDBJ databases">
        <title>YIM PH 21725 draft genome.</title>
        <authorList>
            <person name="Miao C."/>
        </authorList>
    </citation>
    <scope>NUCLEOTIDE SEQUENCE [LARGE SCALE GENOMIC DNA]</scope>
    <source>
        <strain evidence="3">YIM PH21725</strain>
    </source>
</reference>
<evidence type="ECO:0000313" key="2">
    <source>
        <dbReference type="EMBL" id="RJQ88853.1"/>
    </source>
</evidence>
<dbReference type="Proteomes" id="UP000285112">
    <property type="component" value="Unassembled WGS sequence"/>
</dbReference>
<gene>
    <name evidence="2" type="ORF">D5S19_05840</name>
</gene>
<keyword evidence="3" id="KW-1185">Reference proteome</keyword>
<proteinExistence type="predicted"/>
<comment type="caution">
    <text evidence="2">The sequence shown here is derived from an EMBL/GenBank/DDBJ whole genome shotgun (WGS) entry which is preliminary data.</text>
</comment>
<feature type="region of interest" description="Disordered" evidence="1">
    <location>
        <begin position="64"/>
        <end position="102"/>
    </location>
</feature>
<dbReference type="RefSeq" id="WP_120022291.1">
    <property type="nucleotide sequence ID" value="NZ_QZFV01000062.1"/>
</dbReference>
<evidence type="ECO:0008006" key="4">
    <source>
        <dbReference type="Google" id="ProtNLM"/>
    </source>
</evidence>